<dbReference type="GO" id="GO:0005886">
    <property type="term" value="C:plasma membrane"/>
    <property type="evidence" value="ECO:0007669"/>
    <property type="project" value="UniProtKB-SubCell"/>
</dbReference>
<comment type="subcellular location">
    <subcellularLocation>
        <location evidence="1">Cell membrane</location>
        <topology evidence="1">Multi-pass membrane protein</topology>
    </subcellularLocation>
</comment>
<evidence type="ECO:0000256" key="4">
    <source>
        <dbReference type="ARBA" id="ARBA00022989"/>
    </source>
</evidence>
<keyword evidence="4 6" id="KW-1133">Transmembrane helix</keyword>
<dbReference type="AlphaFoldDB" id="A0A7Z0JAQ4"/>
<evidence type="ECO:0000256" key="1">
    <source>
        <dbReference type="ARBA" id="ARBA00004651"/>
    </source>
</evidence>
<dbReference type="GO" id="GO:0022857">
    <property type="term" value="F:transmembrane transporter activity"/>
    <property type="evidence" value="ECO:0007669"/>
    <property type="project" value="InterPro"/>
</dbReference>
<dbReference type="PANTHER" id="PTHR42718">
    <property type="entry name" value="MAJOR FACILITATOR SUPERFAMILY MULTIDRUG TRANSPORTER MFSC"/>
    <property type="match status" value="1"/>
</dbReference>
<dbReference type="PANTHER" id="PTHR42718:SF9">
    <property type="entry name" value="MAJOR FACILITATOR SUPERFAMILY MULTIDRUG TRANSPORTER MFSC"/>
    <property type="match status" value="1"/>
</dbReference>
<proteinExistence type="predicted"/>
<name>A0A7Z0JAQ4_9ACTN</name>
<dbReference type="InterPro" id="IPR011701">
    <property type="entry name" value="MFS"/>
</dbReference>
<feature type="transmembrane region" description="Helical" evidence="6">
    <location>
        <begin position="75"/>
        <end position="94"/>
    </location>
</feature>
<dbReference type="Proteomes" id="UP000572051">
    <property type="component" value="Unassembled WGS sequence"/>
</dbReference>
<keyword evidence="5 6" id="KW-0472">Membrane</keyword>
<evidence type="ECO:0000313" key="9">
    <source>
        <dbReference type="Proteomes" id="UP000572051"/>
    </source>
</evidence>
<protein>
    <submittedName>
        <fullName evidence="8">MFS family permease</fullName>
    </submittedName>
</protein>
<keyword evidence="3 6" id="KW-0812">Transmembrane</keyword>
<keyword evidence="9" id="KW-1185">Reference proteome</keyword>
<dbReference type="Pfam" id="PF07690">
    <property type="entry name" value="MFS_1"/>
    <property type="match status" value="1"/>
</dbReference>
<dbReference type="InterPro" id="IPR020846">
    <property type="entry name" value="MFS_dom"/>
</dbReference>
<feature type="transmembrane region" description="Helical" evidence="6">
    <location>
        <begin position="100"/>
        <end position="121"/>
    </location>
</feature>
<evidence type="ECO:0000256" key="6">
    <source>
        <dbReference type="SAM" id="Phobius"/>
    </source>
</evidence>
<evidence type="ECO:0000256" key="3">
    <source>
        <dbReference type="ARBA" id="ARBA00022692"/>
    </source>
</evidence>
<dbReference type="SUPFAM" id="SSF103473">
    <property type="entry name" value="MFS general substrate transporter"/>
    <property type="match status" value="1"/>
</dbReference>
<evidence type="ECO:0000256" key="2">
    <source>
        <dbReference type="ARBA" id="ARBA00022448"/>
    </source>
</evidence>
<sequence>MEAAFPAGALPVGALVTTALAVLSQLYAAIPLLAPVDADLGGDATFALPTVYGLCYAAGFLLWGPIADRHGLKRVMTAGLALLVLVTLGCAFAGPLPILAVLRGVQGLAAVSFASVALAYLGEAVSLAPDT</sequence>
<dbReference type="RefSeq" id="WP_218897780.1">
    <property type="nucleotide sequence ID" value="NZ_JACCFS010000001.1"/>
</dbReference>
<dbReference type="InterPro" id="IPR036259">
    <property type="entry name" value="MFS_trans_sf"/>
</dbReference>
<organism evidence="8 9">
    <name type="scientific">Nocardiopsis aegyptia</name>
    <dbReference type="NCBI Taxonomy" id="220378"/>
    <lineage>
        <taxon>Bacteria</taxon>
        <taxon>Bacillati</taxon>
        <taxon>Actinomycetota</taxon>
        <taxon>Actinomycetes</taxon>
        <taxon>Streptosporangiales</taxon>
        <taxon>Nocardiopsidaceae</taxon>
        <taxon>Nocardiopsis</taxon>
    </lineage>
</organism>
<keyword evidence="2" id="KW-0813">Transport</keyword>
<reference evidence="8 9" key="1">
    <citation type="submission" date="2020-07" db="EMBL/GenBank/DDBJ databases">
        <title>Sequencing the genomes of 1000 actinobacteria strains.</title>
        <authorList>
            <person name="Klenk H.-P."/>
        </authorList>
    </citation>
    <scope>NUCLEOTIDE SEQUENCE [LARGE SCALE GENOMIC DNA]</scope>
    <source>
        <strain evidence="8 9">DSM 44442</strain>
    </source>
</reference>
<dbReference type="Gene3D" id="1.20.1720.10">
    <property type="entry name" value="Multidrug resistance protein D"/>
    <property type="match status" value="1"/>
</dbReference>
<feature type="transmembrane region" description="Helical" evidence="6">
    <location>
        <begin position="44"/>
        <end position="63"/>
    </location>
</feature>
<gene>
    <name evidence="8" type="ORF">HNR10_002908</name>
</gene>
<evidence type="ECO:0000313" key="8">
    <source>
        <dbReference type="EMBL" id="NYJ35027.1"/>
    </source>
</evidence>
<evidence type="ECO:0000259" key="7">
    <source>
        <dbReference type="PROSITE" id="PS50850"/>
    </source>
</evidence>
<accession>A0A7Z0JAQ4</accession>
<dbReference type="EMBL" id="JACCFS010000001">
    <property type="protein sequence ID" value="NYJ35027.1"/>
    <property type="molecule type" value="Genomic_DNA"/>
</dbReference>
<evidence type="ECO:0000256" key="5">
    <source>
        <dbReference type="ARBA" id="ARBA00023136"/>
    </source>
</evidence>
<dbReference type="PROSITE" id="PS50850">
    <property type="entry name" value="MFS"/>
    <property type="match status" value="1"/>
</dbReference>
<comment type="caution">
    <text evidence="8">The sequence shown here is derived from an EMBL/GenBank/DDBJ whole genome shotgun (WGS) entry which is preliminary data.</text>
</comment>
<feature type="domain" description="Major facilitator superfamily (MFS) profile" evidence="7">
    <location>
        <begin position="1"/>
        <end position="131"/>
    </location>
</feature>